<proteinExistence type="predicted"/>
<dbReference type="EMBL" id="CP008727">
    <property type="protein sequence ID" value="AIO70410.1"/>
    <property type="molecule type" value="Genomic_DNA"/>
</dbReference>
<sequence length="89" mass="9846">MRIVPHFPRGARREHIDGRIADIAQGVSREARPRGARESGDEGVRRLMALDLANRIRTRVWGAKAGEKIDRSFINAVSIELGPNDCASV</sequence>
<organism evidence="1 2">
    <name type="scientific">Burkholderia oklahomensis</name>
    <dbReference type="NCBI Taxonomy" id="342113"/>
    <lineage>
        <taxon>Bacteria</taxon>
        <taxon>Pseudomonadati</taxon>
        <taxon>Pseudomonadota</taxon>
        <taxon>Betaproteobacteria</taxon>
        <taxon>Burkholderiales</taxon>
        <taxon>Burkholderiaceae</taxon>
        <taxon>Burkholderia</taxon>
        <taxon>pseudomallei group</taxon>
    </lineage>
</organism>
<keyword evidence="2" id="KW-1185">Reference proteome</keyword>
<evidence type="ECO:0000313" key="1">
    <source>
        <dbReference type="EMBL" id="AIO70410.1"/>
    </source>
</evidence>
<accession>A0AAI8FRU7</accession>
<dbReference type="KEGG" id="bok:DM82_5275"/>
<reference evidence="1 2" key="1">
    <citation type="submission" date="2014-06" db="EMBL/GenBank/DDBJ databases">
        <authorList>
            <person name="Bishop-Lilly K.A."/>
            <person name="Broomall S.M."/>
            <person name="Chain P.S."/>
            <person name="Chertkov O."/>
            <person name="Coyne S.R."/>
            <person name="Daligault H.E."/>
            <person name="Davenport K.W."/>
            <person name="Erkkila T."/>
            <person name="Frey K.G."/>
            <person name="Gibbons H.S."/>
            <person name="Gu W."/>
            <person name="Jaissle J."/>
            <person name="Johnson S.L."/>
            <person name="Koroleva G.I."/>
            <person name="Ladner J.T."/>
            <person name="Lo C.-C."/>
            <person name="Minogue T.D."/>
            <person name="Munk C."/>
            <person name="Palacios G.F."/>
            <person name="Redden C.L."/>
            <person name="Rosenzweig C.N."/>
            <person name="Scholz M.B."/>
            <person name="Teshima H."/>
            <person name="Xu Y."/>
        </authorList>
    </citation>
    <scope>NUCLEOTIDE SEQUENCE [LARGE SCALE GENOMIC DNA]</scope>
    <source>
        <strain evidence="1 2">EO147</strain>
    </source>
</reference>
<dbReference type="AlphaFoldDB" id="A0AAI8FRU7"/>
<protein>
    <submittedName>
        <fullName evidence="1">Uncharacterized protein</fullName>
    </submittedName>
</protein>
<gene>
    <name evidence="1" type="ORF">DM82_5275</name>
</gene>
<dbReference type="Proteomes" id="UP000029424">
    <property type="component" value="Chromosome 2"/>
</dbReference>
<name>A0AAI8FRU7_9BURK</name>
<evidence type="ECO:0000313" key="2">
    <source>
        <dbReference type="Proteomes" id="UP000029424"/>
    </source>
</evidence>